<dbReference type="NCBIfam" id="TIGR03423">
    <property type="entry name" value="pbp2_mrdA"/>
    <property type="match status" value="1"/>
</dbReference>
<feature type="domain" description="Penicillin-binding protein dimerisation" evidence="15">
    <location>
        <begin position="59"/>
        <end position="226"/>
    </location>
</feature>
<dbReference type="Gene3D" id="3.30.1390.30">
    <property type="entry name" value="Penicillin-binding protein 2a, domain 3"/>
    <property type="match status" value="1"/>
</dbReference>
<dbReference type="EMBL" id="SOHY01000013">
    <property type="protein sequence ID" value="TEU03944.1"/>
    <property type="molecule type" value="Genomic_DNA"/>
</dbReference>
<evidence type="ECO:0000313" key="17">
    <source>
        <dbReference type="Proteomes" id="UP000316674"/>
    </source>
</evidence>
<comment type="caution">
    <text evidence="16">The sequence shown here is derived from an EMBL/GenBank/DDBJ whole genome shotgun (WGS) entry which is preliminary data.</text>
</comment>
<evidence type="ECO:0000256" key="10">
    <source>
        <dbReference type="ARBA" id="ARBA00022989"/>
    </source>
</evidence>
<dbReference type="AlphaFoldDB" id="A0A523ZJH5"/>
<dbReference type="SUPFAM" id="SSF56601">
    <property type="entry name" value="beta-lactamase/transpeptidase-like"/>
    <property type="match status" value="1"/>
</dbReference>
<keyword evidence="6 13" id="KW-0812">Transmembrane</keyword>
<comment type="subcellular location">
    <subcellularLocation>
        <location evidence="2">Cell membrane</location>
    </subcellularLocation>
    <subcellularLocation>
        <location evidence="1">Membrane</location>
        <topology evidence="1">Single-pass membrane protein</topology>
    </subcellularLocation>
</comment>
<name>A0A523ZJH5_UNCAE</name>
<evidence type="ECO:0000256" key="6">
    <source>
        <dbReference type="ARBA" id="ARBA00022692"/>
    </source>
</evidence>
<dbReference type="InterPro" id="IPR017790">
    <property type="entry name" value="Penicillin-binding_protein_2"/>
</dbReference>
<dbReference type="PANTHER" id="PTHR30627:SF2">
    <property type="entry name" value="PEPTIDOGLYCAN D,D-TRANSPEPTIDASE MRDA"/>
    <property type="match status" value="1"/>
</dbReference>
<evidence type="ECO:0000256" key="4">
    <source>
        <dbReference type="ARBA" id="ARBA00022519"/>
    </source>
</evidence>
<dbReference type="GO" id="GO:0006508">
    <property type="term" value="P:proteolysis"/>
    <property type="evidence" value="ECO:0007669"/>
    <property type="project" value="UniProtKB-KW"/>
</dbReference>
<evidence type="ECO:0000256" key="7">
    <source>
        <dbReference type="ARBA" id="ARBA00022801"/>
    </source>
</evidence>
<evidence type="ECO:0000313" key="16">
    <source>
        <dbReference type="EMBL" id="TEU03944.1"/>
    </source>
</evidence>
<evidence type="ECO:0000256" key="1">
    <source>
        <dbReference type="ARBA" id="ARBA00004167"/>
    </source>
</evidence>
<dbReference type="GO" id="GO:0005886">
    <property type="term" value="C:plasma membrane"/>
    <property type="evidence" value="ECO:0007669"/>
    <property type="project" value="UniProtKB-SubCell"/>
</dbReference>
<keyword evidence="4" id="KW-0997">Cell inner membrane</keyword>
<evidence type="ECO:0000256" key="3">
    <source>
        <dbReference type="ARBA" id="ARBA00022475"/>
    </source>
</evidence>
<keyword evidence="8" id="KW-0133">Cell shape</keyword>
<evidence type="ECO:0000256" key="11">
    <source>
        <dbReference type="ARBA" id="ARBA00023136"/>
    </source>
</evidence>
<dbReference type="GO" id="GO:0071972">
    <property type="term" value="F:peptidoglycan L,D-transpeptidase activity"/>
    <property type="evidence" value="ECO:0007669"/>
    <property type="project" value="TreeGrafter"/>
</dbReference>
<evidence type="ECO:0000256" key="2">
    <source>
        <dbReference type="ARBA" id="ARBA00004236"/>
    </source>
</evidence>
<proteinExistence type="predicted"/>
<dbReference type="GO" id="GO:0009002">
    <property type="term" value="F:serine-type D-Ala-D-Ala carboxypeptidase activity"/>
    <property type="evidence" value="ECO:0007669"/>
    <property type="project" value="UniProtKB-EC"/>
</dbReference>
<dbReference type="GO" id="GO:0071555">
    <property type="term" value="P:cell wall organization"/>
    <property type="evidence" value="ECO:0007669"/>
    <property type="project" value="UniProtKB-KW"/>
</dbReference>
<keyword evidence="10 13" id="KW-1133">Transmembrane helix</keyword>
<accession>A0A523ZJH5</accession>
<feature type="transmembrane region" description="Helical" evidence="13">
    <location>
        <begin position="17"/>
        <end position="38"/>
    </location>
</feature>
<keyword evidence="7 16" id="KW-0378">Hydrolase</keyword>
<feature type="domain" description="Penicillin-binding protein transpeptidase" evidence="14">
    <location>
        <begin position="259"/>
        <end position="548"/>
    </location>
</feature>
<evidence type="ECO:0000256" key="12">
    <source>
        <dbReference type="ARBA" id="ARBA00023316"/>
    </source>
</evidence>
<protein>
    <submittedName>
        <fullName evidence="16">Penicillin-binding protein 2</fullName>
        <ecNumber evidence="16">3.4.16.4</ecNumber>
    </submittedName>
</protein>
<keyword evidence="5" id="KW-0645">Protease</keyword>
<keyword evidence="9" id="KW-0573">Peptidoglycan synthesis</keyword>
<dbReference type="InterPro" id="IPR005311">
    <property type="entry name" value="PBP_dimer"/>
</dbReference>
<dbReference type="Gene3D" id="3.40.710.10">
    <property type="entry name" value="DD-peptidase/beta-lactamase superfamily"/>
    <property type="match status" value="1"/>
</dbReference>
<dbReference type="InterPro" id="IPR036138">
    <property type="entry name" value="PBP_dimer_sf"/>
</dbReference>
<keyword evidence="12" id="KW-0961">Cell wall biogenesis/degradation</keyword>
<reference evidence="16 17" key="1">
    <citation type="submission" date="2019-03" db="EMBL/GenBank/DDBJ databases">
        <title>Metabolic potential of uncultured bacteria and archaea associated with petroleum seepage in deep-sea sediments.</title>
        <authorList>
            <person name="Dong X."/>
            <person name="Hubert C."/>
        </authorList>
    </citation>
    <scope>NUCLEOTIDE SEQUENCE [LARGE SCALE GENOMIC DNA]</scope>
    <source>
        <strain evidence="16">E26_bin6</strain>
    </source>
</reference>
<dbReference type="GO" id="GO:0009252">
    <property type="term" value="P:peptidoglycan biosynthetic process"/>
    <property type="evidence" value="ECO:0007669"/>
    <property type="project" value="UniProtKB-KW"/>
</dbReference>
<evidence type="ECO:0000256" key="9">
    <source>
        <dbReference type="ARBA" id="ARBA00022984"/>
    </source>
</evidence>
<dbReference type="EC" id="3.4.16.4" evidence="16"/>
<evidence type="ECO:0000256" key="13">
    <source>
        <dbReference type="SAM" id="Phobius"/>
    </source>
</evidence>
<dbReference type="Pfam" id="PF03717">
    <property type="entry name" value="PBP_dimer"/>
    <property type="match status" value="1"/>
</dbReference>
<keyword evidence="3" id="KW-1003">Cell membrane</keyword>
<evidence type="ECO:0000259" key="14">
    <source>
        <dbReference type="Pfam" id="PF00905"/>
    </source>
</evidence>
<keyword evidence="11 13" id="KW-0472">Membrane</keyword>
<dbReference type="GO" id="GO:0008658">
    <property type="term" value="F:penicillin binding"/>
    <property type="evidence" value="ECO:0007669"/>
    <property type="project" value="InterPro"/>
</dbReference>
<dbReference type="SUPFAM" id="SSF56519">
    <property type="entry name" value="Penicillin binding protein dimerisation domain"/>
    <property type="match status" value="1"/>
</dbReference>
<dbReference type="InterPro" id="IPR001460">
    <property type="entry name" value="PCN-bd_Tpept"/>
</dbReference>
<dbReference type="InterPro" id="IPR012338">
    <property type="entry name" value="Beta-lactam/transpept-like"/>
</dbReference>
<organism evidence="16 17">
    <name type="scientific">Aerophobetes bacterium</name>
    <dbReference type="NCBI Taxonomy" id="2030807"/>
    <lineage>
        <taxon>Bacteria</taxon>
        <taxon>Candidatus Aerophobota</taxon>
    </lineage>
</organism>
<keyword evidence="16" id="KW-0121">Carboxypeptidase</keyword>
<dbReference type="Proteomes" id="UP000316674">
    <property type="component" value="Unassembled WGS sequence"/>
</dbReference>
<evidence type="ECO:0000256" key="8">
    <source>
        <dbReference type="ARBA" id="ARBA00022960"/>
    </source>
</evidence>
<dbReference type="Gene3D" id="3.90.1310.10">
    <property type="entry name" value="Penicillin-binding protein 2a (Domain 2)"/>
    <property type="match status" value="1"/>
</dbReference>
<dbReference type="Pfam" id="PF00905">
    <property type="entry name" value="Transpeptidase"/>
    <property type="match status" value="1"/>
</dbReference>
<dbReference type="PANTHER" id="PTHR30627">
    <property type="entry name" value="PEPTIDOGLYCAN D,D-TRANSPEPTIDASE"/>
    <property type="match status" value="1"/>
</dbReference>
<sequence length="551" mass="61573">MRDISTRQDQFERRIKIFWIIIICGLLVLLGRIAWLQLIEGERYFRISKNSRLRLVPLPCSRGLILDRNGEKLAGNEAFFSVGVVPSNVTDIDELIKCLDEFLDIDKEIAKKRIQEANNIFRPVWAKRNIDLSAVTYLLEKEEDFPGTVILTQPVRSYYYDEMCAHVLGHVGEVNQEELTANSTFGVELGDLVGKMGVEKAYNSYLQGEKGGRQVEVDAHGRTLRVISEKDPLPGDSVYLTIDLEMQKIAAEKLGQRKGVVLIGDYETGEILTLVSHPTFNPNLFSWGVSEDEWSKLVQDPGDPLENRALRGEYPPASTFKVIVAAAALEDNIIGKEDTFFCGGELLVGNRIFKCWKEEGHGRLNLEEAIIDSCDVFFYQLGLKIGMDKIIQYSRLFELGEITGIDPVSEKDGLLPTREWKLKAKGEAWYPGDTVNLSIGQGFLLVTPVQMFRVIAAVANGGSLINPYLVKEVVDSQGKVVESFSPGRGKKIPISSSVFDFLGKSLRGVVREGTGWRAENKIVKIAGKTGTAESSDEERPHNWFIGYTLSD</sequence>
<dbReference type="GO" id="GO:0008360">
    <property type="term" value="P:regulation of cell shape"/>
    <property type="evidence" value="ECO:0007669"/>
    <property type="project" value="UniProtKB-KW"/>
</dbReference>
<evidence type="ECO:0000259" key="15">
    <source>
        <dbReference type="Pfam" id="PF03717"/>
    </source>
</evidence>
<dbReference type="InterPro" id="IPR050515">
    <property type="entry name" value="Beta-lactam/transpept"/>
</dbReference>
<feature type="non-terminal residue" evidence="16">
    <location>
        <position position="551"/>
    </location>
</feature>
<gene>
    <name evidence="16" type="primary">mrdA</name>
    <name evidence="16" type="ORF">E3I16_00200</name>
</gene>
<evidence type="ECO:0000256" key="5">
    <source>
        <dbReference type="ARBA" id="ARBA00022670"/>
    </source>
</evidence>